<dbReference type="InterPro" id="IPR008482">
    <property type="entry name" value="DUF763"/>
</dbReference>
<evidence type="ECO:0008006" key="3">
    <source>
        <dbReference type="Google" id="ProtNLM"/>
    </source>
</evidence>
<dbReference type="PANTHER" id="PTHR38597">
    <property type="entry name" value="BLL3834 PROTEIN"/>
    <property type="match status" value="1"/>
</dbReference>
<accession>A0A1G5VCW0</accession>
<dbReference type="PANTHER" id="PTHR38597:SF1">
    <property type="entry name" value="BLL3834 PROTEIN"/>
    <property type="match status" value="1"/>
</dbReference>
<protein>
    <recommendedName>
        <fullName evidence="3">DUF763 domain-containing protein</fullName>
    </recommendedName>
</protein>
<organism evidence="1 2">
    <name type="scientific">Methanobrevibacter millerae</name>
    <dbReference type="NCBI Taxonomy" id="230361"/>
    <lineage>
        <taxon>Archaea</taxon>
        <taxon>Methanobacteriati</taxon>
        <taxon>Methanobacteriota</taxon>
        <taxon>Methanomada group</taxon>
        <taxon>Methanobacteria</taxon>
        <taxon>Methanobacteriales</taxon>
        <taxon>Methanobacteriaceae</taxon>
        <taxon>Methanobrevibacter</taxon>
    </lineage>
</organism>
<name>A0A1G5VCW0_9EURY</name>
<dbReference type="EMBL" id="FMXB01000003">
    <property type="protein sequence ID" value="SDA43689.1"/>
    <property type="molecule type" value="Genomic_DNA"/>
</dbReference>
<evidence type="ECO:0000313" key="2">
    <source>
        <dbReference type="Proteomes" id="UP000323439"/>
    </source>
</evidence>
<sequence>MVFPKHYKWTKNKKLIMQRRGAVNLPLHGGHPPRWLFSRMVKLSGALTSVIIEEYSLNEFIRRVSNPYWFQAFSCVLGFDWHSSGTTTTTMGALKESLSPEEHGIYLSGGKGAKSRKTPEGIAHAGEVFNLNTKTTDKLIETSKLSAKIDNSCIQDGYTLYQHHFFVTEKGDWAVIQQGMNTENKYARRYHWMGEEVNDLLLEPHSGISCDVKTPETLNMTDKESKQAQNISVDLINDNPDHLRQYFKRKDNQTLLEDFTMPSHHPVLDMDISDKEFEVLKNAWEIQPENYEELILLKGIGPKKIRALALISDLVYGEPASWRDPVKYSFTHGGKDGFPYPVDKEVYDNSIQTIKDALDQARINKDEKLKAIKRLDDFIS</sequence>
<dbReference type="Pfam" id="PF05559">
    <property type="entry name" value="DUF763"/>
    <property type="match status" value="1"/>
</dbReference>
<keyword evidence="2" id="KW-1185">Reference proteome</keyword>
<proteinExistence type="predicted"/>
<reference evidence="1 2" key="1">
    <citation type="submission" date="2016-10" db="EMBL/GenBank/DDBJ databases">
        <authorList>
            <person name="Varghese N."/>
            <person name="Submissions S."/>
        </authorList>
    </citation>
    <scope>NUCLEOTIDE SEQUENCE [LARGE SCALE GENOMIC DNA]</scope>
    <source>
        <strain evidence="1 2">DSM 16643</strain>
    </source>
</reference>
<dbReference type="Proteomes" id="UP000323439">
    <property type="component" value="Unassembled WGS sequence"/>
</dbReference>
<dbReference type="AlphaFoldDB" id="A0A1G5VCW0"/>
<evidence type="ECO:0000313" key="1">
    <source>
        <dbReference type="EMBL" id="SDA43689.1"/>
    </source>
</evidence>
<gene>
    <name evidence="1" type="ORF">SAMN02910315_00546</name>
</gene>